<dbReference type="Gene3D" id="3.40.470.10">
    <property type="entry name" value="Uracil-DNA glycosylase-like domain"/>
    <property type="match status" value="1"/>
</dbReference>
<dbReference type="GO" id="GO:0046872">
    <property type="term" value="F:metal ion binding"/>
    <property type="evidence" value="ECO:0007669"/>
    <property type="project" value="UniProtKB-KW"/>
</dbReference>
<proteinExistence type="inferred from homology"/>
<dbReference type="EMBL" id="BAHD01000002">
    <property type="protein sequence ID" value="GAB94074.1"/>
    <property type="molecule type" value="Genomic_DNA"/>
</dbReference>
<evidence type="ECO:0000256" key="10">
    <source>
        <dbReference type="SAM" id="MobiDB-lite"/>
    </source>
</evidence>
<evidence type="ECO:0000259" key="11">
    <source>
        <dbReference type="SMART" id="SM00986"/>
    </source>
</evidence>
<evidence type="ECO:0000313" key="12">
    <source>
        <dbReference type="EMBL" id="GAB94074.1"/>
    </source>
</evidence>
<protein>
    <recommendedName>
        <fullName evidence="9">Type-5 uracil-DNA glycosylase</fullName>
    </recommendedName>
</protein>
<evidence type="ECO:0000256" key="9">
    <source>
        <dbReference type="ARBA" id="ARBA00023887"/>
    </source>
</evidence>
<evidence type="ECO:0000256" key="7">
    <source>
        <dbReference type="ARBA" id="ARBA00023204"/>
    </source>
</evidence>
<dbReference type="CDD" id="cd10031">
    <property type="entry name" value="UDG-F5_TTUDGB_like"/>
    <property type="match status" value="1"/>
</dbReference>
<dbReference type="GO" id="GO:0033958">
    <property type="term" value="F:DNA-deoxyinosine glycosylase activity"/>
    <property type="evidence" value="ECO:0007669"/>
    <property type="project" value="InterPro"/>
</dbReference>
<dbReference type="GO" id="GO:0051539">
    <property type="term" value="F:4 iron, 4 sulfur cluster binding"/>
    <property type="evidence" value="ECO:0007669"/>
    <property type="project" value="UniProtKB-KW"/>
</dbReference>
<reference evidence="12 13" key="1">
    <citation type="submission" date="2012-08" db="EMBL/GenBank/DDBJ databases">
        <title>Whole genome shotgun sequence of Kineosphaera limosa NBRC 100340.</title>
        <authorList>
            <person name="Yoshida I."/>
            <person name="Isaki S."/>
            <person name="Hosoyama A."/>
            <person name="Tsuchikane K."/>
            <person name="Katsumata H."/>
            <person name="Ando Y."/>
            <person name="Ohji S."/>
            <person name="Hamada M."/>
            <person name="Tamura T."/>
            <person name="Yamazoe A."/>
            <person name="Yamazaki S."/>
            <person name="Fujita N."/>
        </authorList>
    </citation>
    <scope>NUCLEOTIDE SEQUENCE [LARGE SCALE GENOMIC DNA]</scope>
    <source>
        <strain evidence="12 13">NBRC 100340</strain>
    </source>
</reference>
<dbReference type="GO" id="GO:0006284">
    <property type="term" value="P:base-excision repair"/>
    <property type="evidence" value="ECO:0007669"/>
    <property type="project" value="InterPro"/>
</dbReference>
<dbReference type="eggNOG" id="COG1573">
    <property type="taxonomic scope" value="Bacteria"/>
</dbReference>
<dbReference type="SUPFAM" id="SSF52141">
    <property type="entry name" value="Uracil-DNA glycosylase-like"/>
    <property type="match status" value="1"/>
</dbReference>
<keyword evidence="13" id="KW-1185">Reference proteome</keyword>
<feature type="domain" description="Uracil-DNA glycosylase-like" evidence="11">
    <location>
        <begin position="95"/>
        <end position="275"/>
    </location>
</feature>
<organism evidence="12 13">
    <name type="scientific">Kineosphaera limosa NBRC 100340</name>
    <dbReference type="NCBI Taxonomy" id="1184609"/>
    <lineage>
        <taxon>Bacteria</taxon>
        <taxon>Bacillati</taxon>
        <taxon>Actinomycetota</taxon>
        <taxon>Actinomycetes</taxon>
        <taxon>Micrococcales</taxon>
        <taxon>Dermatophilaceae</taxon>
        <taxon>Kineosphaera</taxon>
    </lineage>
</organism>
<dbReference type="STRING" id="1184609.KILIM_002_00310"/>
<comment type="similarity">
    <text evidence="8">Belongs to the uracil-DNA glycosylase (UDG) superfamily. Type 5 (UDGb) family.</text>
</comment>
<dbReference type="PANTHER" id="PTHR33693:SF3">
    <property type="entry name" value="TYPE-5 URACIL-DNA GLYCOSYLASE"/>
    <property type="match status" value="1"/>
</dbReference>
<evidence type="ECO:0000256" key="4">
    <source>
        <dbReference type="ARBA" id="ARBA00022801"/>
    </source>
</evidence>
<dbReference type="InterPro" id="IPR005122">
    <property type="entry name" value="Uracil-DNA_glycosylase-like"/>
</dbReference>
<dbReference type="InterPro" id="IPR044147">
    <property type="entry name" value="UdgB-like"/>
</dbReference>
<keyword evidence="5" id="KW-0408">Iron</keyword>
<evidence type="ECO:0000256" key="5">
    <source>
        <dbReference type="ARBA" id="ARBA00023004"/>
    </source>
</evidence>
<evidence type="ECO:0000256" key="2">
    <source>
        <dbReference type="ARBA" id="ARBA00022723"/>
    </source>
</evidence>
<sequence>MTQPQSLPHPVIGGAFTSPVTPGTGWPGDPADDRTPVAHDPAQVRDLAAEGDLPQLDARISVCRACPRLVAWRERIAHEKRAAWRDEPYWGRPAPSFGDPDPHLLIVGLAPAAHGANRTGRMFTGDRSGDWIYAALHRAGLANQASSIAAGDGLELTGARFVATAHCAPPQNKLTVAERATCAPWLDRELTLLTRPDTRLRSVLALGSVGWSAFLGAARRLGWQVPRPAPRFGHGAVADLRLPDGRPLRLVGCYHVSQQNTFTGKLTQEMLDAAIALAMDTAAG</sequence>
<evidence type="ECO:0000256" key="6">
    <source>
        <dbReference type="ARBA" id="ARBA00023014"/>
    </source>
</evidence>
<keyword evidence="3" id="KW-0227">DNA damage</keyword>
<name>K6X5J4_9MICO</name>
<keyword evidence="2" id="KW-0479">Metal-binding</keyword>
<dbReference type="SMART" id="SM00987">
    <property type="entry name" value="UreE_C"/>
    <property type="match status" value="1"/>
</dbReference>
<gene>
    <name evidence="12" type="ORF">KILIM_002_00310</name>
</gene>
<dbReference type="InterPro" id="IPR051536">
    <property type="entry name" value="UDG_Type-4/5"/>
</dbReference>
<keyword evidence="7" id="KW-0234">DNA repair</keyword>
<feature type="region of interest" description="Disordered" evidence="10">
    <location>
        <begin position="1"/>
        <end position="37"/>
    </location>
</feature>
<keyword evidence="1" id="KW-0004">4Fe-4S</keyword>
<accession>K6X5J4</accession>
<dbReference type="PANTHER" id="PTHR33693">
    <property type="entry name" value="TYPE-5 URACIL-DNA GLYCOSYLASE"/>
    <property type="match status" value="1"/>
</dbReference>
<evidence type="ECO:0000313" key="13">
    <source>
        <dbReference type="Proteomes" id="UP000008366"/>
    </source>
</evidence>
<evidence type="ECO:0000256" key="8">
    <source>
        <dbReference type="ARBA" id="ARBA00023779"/>
    </source>
</evidence>
<keyword evidence="6" id="KW-0411">Iron-sulfur</keyword>
<dbReference type="Pfam" id="PF03167">
    <property type="entry name" value="UDG"/>
    <property type="match status" value="1"/>
</dbReference>
<keyword evidence="4" id="KW-0378">Hydrolase</keyword>
<evidence type="ECO:0000256" key="3">
    <source>
        <dbReference type="ARBA" id="ARBA00022763"/>
    </source>
</evidence>
<dbReference type="GO" id="GO:0004844">
    <property type="term" value="F:uracil DNA N-glycosylase activity"/>
    <property type="evidence" value="ECO:0007669"/>
    <property type="project" value="InterPro"/>
</dbReference>
<comment type="caution">
    <text evidence="12">The sequence shown here is derived from an EMBL/GenBank/DDBJ whole genome shotgun (WGS) entry which is preliminary data.</text>
</comment>
<dbReference type="RefSeq" id="WP_006590607.1">
    <property type="nucleotide sequence ID" value="NZ_BAHD01000002.1"/>
</dbReference>
<evidence type="ECO:0000256" key="1">
    <source>
        <dbReference type="ARBA" id="ARBA00022485"/>
    </source>
</evidence>
<dbReference type="SMART" id="SM00986">
    <property type="entry name" value="UDG"/>
    <property type="match status" value="1"/>
</dbReference>
<dbReference type="InterPro" id="IPR036895">
    <property type="entry name" value="Uracil-DNA_glycosylase-like_sf"/>
</dbReference>
<dbReference type="AlphaFoldDB" id="K6X5J4"/>
<dbReference type="Proteomes" id="UP000008366">
    <property type="component" value="Unassembled WGS sequence"/>
</dbReference>